<gene>
    <name evidence="4" type="ordered locus">Snas_5400</name>
</gene>
<dbReference type="RefSeq" id="WP_013020603.1">
    <property type="nucleotide sequence ID" value="NC_013947.1"/>
</dbReference>
<dbReference type="EMBL" id="CP001778">
    <property type="protein sequence ID" value="ADD45032.1"/>
    <property type="molecule type" value="Genomic_DNA"/>
</dbReference>
<protein>
    <submittedName>
        <fullName evidence="4">Single-strand binding protein</fullName>
    </submittedName>
</protein>
<organism evidence="4 5">
    <name type="scientific">Stackebrandtia nassauensis (strain DSM 44728 / CIP 108903 / NRRL B-16338 / NBRC 102104 / LLR-40K-21)</name>
    <dbReference type="NCBI Taxonomy" id="446470"/>
    <lineage>
        <taxon>Bacteria</taxon>
        <taxon>Bacillati</taxon>
        <taxon>Actinomycetota</taxon>
        <taxon>Actinomycetes</taxon>
        <taxon>Glycomycetales</taxon>
        <taxon>Glycomycetaceae</taxon>
        <taxon>Stackebrandtia</taxon>
    </lineage>
</organism>
<dbReference type="OrthoDB" id="4427276at2"/>
<sequence length="155" mass="17365">MIHSHLIEGRLAFPPELRYTPNGNQVATMRLLFNDSYRDKSGNWKNGKTRSLDVTCWRELAERVVELNKGDLVLVELGNDLFARTNGQYTNISASAQNVFVSMRYDGASSHREPKPDSERIVTTADGETYSADKWAQLNEADAETESEAAEPVTV</sequence>
<evidence type="ECO:0000256" key="3">
    <source>
        <dbReference type="SAM" id="MobiDB-lite"/>
    </source>
</evidence>
<dbReference type="Gene3D" id="2.40.50.140">
    <property type="entry name" value="Nucleic acid-binding proteins"/>
    <property type="match status" value="1"/>
</dbReference>
<dbReference type="InterPro" id="IPR000424">
    <property type="entry name" value="Primosome_PriB/ssb"/>
</dbReference>
<dbReference type="SUPFAM" id="SSF50249">
    <property type="entry name" value="Nucleic acid-binding proteins"/>
    <property type="match status" value="1"/>
</dbReference>
<dbReference type="Pfam" id="PF00436">
    <property type="entry name" value="SSB"/>
    <property type="match status" value="1"/>
</dbReference>
<dbReference type="AlphaFoldDB" id="D3PV08"/>
<evidence type="ECO:0000256" key="2">
    <source>
        <dbReference type="PROSITE-ProRule" id="PRU00252"/>
    </source>
</evidence>
<dbReference type="Proteomes" id="UP000000844">
    <property type="component" value="Chromosome"/>
</dbReference>
<feature type="compositionally biased region" description="Basic and acidic residues" evidence="3">
    <location>
        <begin position="109"/>
        <end position="120"/>
    </location>
</feature>
<proteinExistence type="predicted"/>
<dbReference type="KEGG" id="sna:Snas_5400"/>
<dbReference type="GO" id="GO:0003697">
    <property type="term" value="F:single-stranded DNA binding"/>
    <property type="evidence" value="ECO:0007669"/>
    <property type="project" value="InterPro"/>
</dbReference>
<dbReference type="eggNOG" id="COG0629">
    <property type="taxonomic scope" value="Bacteria"/>
</dbReference>
<keyword evidence="5" id="KW-1185">Reference proteome</keyword>
<dbReference type="InterPro" id="IPR012340">
    <property type="entry name" value="NA-bd_OB-fold"/>
</dbReference>
<feature type="region of interest" description="Disordered" evidence="3">
    <location>
        <begin position="106"/>
        <end position="128"/>
    </location>
</feature>
<evidence type="ECO:0000313" key="4">
    <source>
        <dbReference type="EMBL" id="ADD45032.1"/>
    </source>
</evidence>
<name>D3PV08_STANL</name>
<accession>D3PV08</accession>
<dbReference type="PROSITE" id="PS50935">
    <property type="entry name" value="SSB"/>
    <property type="match status" value="1"/>
</dbReference>
<evidence type="ECO:0000256" key="1">
    <source>
        <dbReference type="ARBA" id="ARBA00023125"/>
    </source>
</evidence>
<reference evidence="4 5" key="1">
    <citation type="journal article" date="2009" name="Stand. Genomic Sci.">
        <title>Complete genome sequence of Stackebrandtia nassauensis type strain (LLR-40K-21).</title>
        <authorList>
            <person name="Munk C."/>
            <person name="Lapidus A."/>
            <person name="Copeland A."/>
            <person name="Jando M."/>
            <person name="Mayilraj S."/>
            <person name="Glavina Del Rio T."/>
            <person name="Nolan M."/>
            <person name="Chen F."/>
            <person name="Lucas S."/>
            <person name="Tice H."/>
            <person name="Cheng J.F."/>
            <person name="Han C."/>
            <person name="Detter J.C."/>
            <person name="Bruce D."/>
            <person name="Goodwin L."/>
            <person name="Chain P."/>
            <person name="Pitluck S."/>
            <person name="Goker M."/>
            <person name="Ovchinikova G."/>
            <person name="Pati A."/>
            <person name="Ivanova N."/>
            <person name="Mavromatis K."/>
            <person name="Chen A."/>
            <person name="Palaniappan K."/>
            <person name="Land M."/>
            <person name="Hauser L."/>
            <person name="Chang Y.J."/>
            <person name="Jeffries C.D."/>
            <person name="Bristow J."/>
            <person name="Eisen J.A."/>
            <person name="Markowitz V."/>
            <person name="Hugenholtz P."/>
            <person name="Kyrpides N.C."/>
            <person name="Klenk H.P."/>
        </authorList>
    </citation>
    <scope>NUCLEOTIDE SEQUENCE [LARGE SCALE GENOMIC DNA]</scope>
    <source>
        <strain evidence="5">DSM 44728 / CIP 108903 / NRRL B-16338 / NBRC 102104 / LLR-40K-21</strain>
    </source>
</reference>
<dbReference type="STRING" id="446470.Snas_5400"/>
<dbReference type="CDD" id="cd04496">
    <property type="entry name" value="SSB_OBF"/>
    <property type="match status" value="1"/>
</dbReference>
<dbReference type="HOGENOM" id="CLU_078758_0_2_11"/>
<evidence type="ECO:0000313" key="5">
    <source>
        <dbReference type="Proteomes" id="UP000000844"/>
    </source>
</evidence>
<keyword evidence="1 2" id="KW-0238">DNA-binding</keyword>